<dbReference type="EMBL" id="GBRH01200968">
    <property type="protein sequence ID" value="JAD96927.1"/>
    <property type="molecule type" value="Transcribed_RNA"/>
</dbReference>
<reference evidence="1" key="1">
    <citation type="submission" date="2014-09" db="EMBL/GenBank/DDBJ databases">
        <authorList>
            <person name="Magalhaes I.L.F."/>
            <person name="Oliveira U."/>
            <person name="Santos F.R."/>
            <person name="Vidigal T.H.D.A."/>
            <person name="Brescovit A.D."/>
            <person name="Santos A.J."/>
        </authorList>
    </citation>
    <scope>NUCLEOTIDE SEQUENCE</scope>
    <source>
        <tissue evidence="1">Shoot tissue taken approximately 20 cm above the soil surface</tissue>
    </source>
</reference>
<name>A0A0A9ELJ9_ARUDO</name>
<protein>
    <submittedName>
        <fullName evidence="1">CESA5</fullName>
    </submittedName>
</protein>
<organism evidence="1">
    <name type="scientific">Arundo donax</name>
    <name type="common">Giant reed</name>
    <name type="synonym">Donax arundinaceus</name>
    <dbReference type="NCBI Taxonomy" id="35708"/>
    <lineage>
        <taxon>Eukaryota</taxon>
        <taxon>Viridiplantae</taxon>
        <taxon>Streptophyta</taxon>
        <taxon>Embryophyta</taxon>
        <taxon>Tracheophyta</taxon>
        <taxon>Spermatophyta</taxon>
        <taxon>Magnoliopsida</taxon>
        <taxon>Liliopsida</taxon>
        <taxon>Poales</taxon>
        <taxon>Poaceae</taxon>
        <taxon>PACMAD clade</taxon>
        <taxon>Arundinoideae</taxon>
        <taxon>Arundineae</taxon>
        <taxon>Arundo</taxon>
    </lineage>
</organism>
<reference evidence="1" key="2">
    <citation type="journal article" date="2015" name="Data Brief">
        <title>Shoot transcriptome of the giant reed, Arundo donax.</title>
        <authorList>
            <person name="Barrero R.A."/>
            <person name="Guerrero F.D."/>
            <person name="Moolhuijzen P."/>
            <person name="Goolsby J.A."/>
            <person name="Tidwell J."/>
            <person name="Bellgard S.E."/>
            <person name="Bellgard M.I."/>
        </authorList>
    </citation>
    <scope>NUCLEOTIDE SEQUENCE</scope>
    <source>
        <tissue evidence="1">Shoot tissue taken approximately 20 cm above the soil surface</tissue>
    </source>
</reference>
<dbReference type="AlphaFoldDB" id="A0A0A9ELJ9"/>
<accession>A0A0A9ELJ9</accession>
<sequence length="72" mass="8619">MLGKIFLHKFYRVSVDIHPPLGLLHIACYLFADWETHHSRAYQCCQSLVHGAFYLHFCYGHPGNEMEWCWHR</sequence>
<evidence type="ECO:0000313" key="1">
    <source>
        <dbReference type="EMBL" id="JAD96927.1"/>
    </source>
</evidence>
<proteinExistence type="predicted"/>